<sequence length="154" mass="17151">MSAVCGPYLQTSFAKEVDQTFARRDFEGVCFSKTTSNKENLFSLPQPHCQPSHHRPPLSSSPIVLLHLPLSHYRPPLSPSNPCRRSKEPEAEEEEETATRVSIVSPFLRNQGLATRAVEEETATVEEETATWAVEEGDGGGDWWRRAAAVESSR</sequence>
<comment type="caution">
    <text evidence="2">The sequence shown here is derived from an EMBL/GenBank/DDBJ whole genome shotgun (WGS) entry which is preliminary data.</text>
</comment>
<keyword evidence="3" id="KW-1185">Reference proteome</keyword>
<protein>
    <submittedName>
        <fullName evidence="2">Uncharacterized protein</fullName>
    </submittedName>
</protein>
<organism evidence="2 3">
    <name type="scientific">Mikania micrantha</name>
    <name type="common">bitter vine</name>
    <dbReference type="NCBI Taxonomy" id="192012"/>
    <lineage>
        <taxon>Eukaryota</taxon>
        <taxon>Viridiplantae</taxon>
        <taxon>Streptophyta</taxon>
        <taxon>Embryophyta</taxon>
        <taxon>Tracheophyta</taxon>
        <taxon>Spermatophyta</taxon>
        <taxon>Magnoliopsida</taxon>
        <taxon>eudicotyledons</taxon>
        <taxon>Gunneridae</taxon>
        <taxon>Pentapetalae</taxon>
        <taxon>asterids</taxon>
        <taxon>campanulids</taxon>
        <taxon>Asterales</taxon>
        <taxon>Asteraceae</taxon>
        <taxon>Asteroideae</taxon>
        <taxon>Heliantheae alliance</taxon>
        <taxon>Eupatorieae</taxon>
        <taxon>Mikania</taxon>
    </lineage>
</organism>
<name>A0A5N6MCJ0_9ASTR</name>
<dbReference type="EMBL" id="SZYD01000016">
    <property type="protein sequence ID" value="KAD3337428.1"/>
    <property type="molecule type" value="Genomic_DNA"/>
</dbReference>
<feature type="region of interest" description="Disordered" evidence="1">
    <location>
        <begin position="73"/>
        <end position="102"/>
    </location>
</feature>
<reference evidence="2 3" key="1">
    <citation type="submission" date="2019-05" db="EMBL/GenBank/DDBJ databases">
        <title>Mikania micrantha, genome provides insights into the molecular mechanism of rapid growth.</title>
        <authorList>
            <person name="Liu B."/>
        </authorList>
    </citation>
    <scope>NUCLEOTIDE SEQUENCE [LARGE SCALE GENOMIC DNA]</scope>
    <source>
        <strain evidence="2">NLD-2019</strain>
        <tissue evidence="2">Leaf</tissue>
    </source>
</reference>
<evidence type="ECO:0000256" key="1">
    <source>
        <dbReference type="SAM" id="MobiDB-lite"/>
    </source>
</evidence>
<dbReference type="AlphaFoldDB" id="A0A5N6MCJ0"/>
<dbReference type="Proteomes" id="UP000326396">
    <property type="component" value="Linkage Group LG6"/>
</dbReference>
<evidence type="ECO:0000313" key="3">
    <source>
        <dbReference type="Proteomes" id="UP000326396"/>
    </source>
</evidence>
<gene>
    <name evidence="2" type="ORF">E3N88_32948</name>
</gene>
<accession>A0A5N6MCJ0</accession>
<evidence type="ECO:0000313" key="2">
    <source>
        <dbReference type="EMBL" id="KAD3337428.1"/>
    </source>
</evidence>
<proteinExistence type="predicted"/>